<organism evidence="6 7">
    <name type="scientific">Neobacillus paridis</name>
    <dbReference type="NCBI Taxonomy" id="2803862"/>
    <lineage>
        <taxon>Bacteria</taxon>
        <taxon>Bacillati</taxon>
        <taxon>Bacillota</taxon>
        <taxon>Bacilli</taxon>
        <taxon>Bacillales</taxon>
        <taxon>Bacillaceae</taxon>
        <taxon>Neobacillus</taxon>
    </lineage>
</organism>
<evidence type="ECO:0000259" key="5">
    <source>
        <dbReference type="Pfam" id="PF22820"/>
    </source>
</evidence>
<evidence type="ECO:0000259" key="3">
    <source>
        <dbReference type="Pfam" id="PF13240"/>
    </source>
</evidence>
<dbReference type="RefSeq" id="WP_202655924.1">
    <property type="nucleotide sequence ID" value="NZ_JAESWB010000362.1"/>
</dbReference>
<evidence type="ECO:0000313" key="7">
    <source>
        <dbReference type="Proteomes" id="UP000623967"/>
    </source>
</evidence>
<keyword evidence="2" id="KW-0472">Membrane</keyword>
<comment type="caution">
    <text evidence="6">The sequence shown here is derived from an EMBL/GenBank/DDBJ whole genome shotgun (WGS) entry which is preliminary data.</text>
</comment>
<accession>A0ABS1TTQ2</accession>
<keyword evidence="2" id="KW-0812">Transmembrane</keyword>
<feature type="domain" description="Zinc-ribbon" evidence="3">
    <location>
        <begin position="4"/>
        <end position="23"/>
    </location>
</feature>
<evidence type="ECO:0000256" key="2">
    <source>
        <dbReference type="SAM" id="Phobius"/>
    </source>
</evidence>
<dbReference type="InterPro" id="IPR026870">
    <property type="entry name" value="Zinc_ribbon_dom"/>
</dbReference>
<evidence type="ECO:0000259" key="4">
    <source>
        <dbReference type="Pfam" id="PF22813"/>
    </source>
</evidence>
<dbReference type="Pfam" id="PF13240">
    <property type="entry name" value="Zn_Ribbon_1"/>
    <property type="match status" value="1"/>
</dbReference>
<evidence type="ECO:0000256" key="1">
    <source>
        <dbReference type="SAM" id="MobiDB-lite"/>
    </source>
</evidence>
<feature type="transmembrane region" description="Helical" evidence="2">
    <location>
        <begin position="59"/>
        <end position="78"/>
    </location>
</feature>
<dbReference type="InterPro" id="IPR054530">
    <property type="entry name" value="TcaA_4th"/>
</dbReference>
<dbReference type="Pfam" id="PF22820">
    <property type="entry name" value="TcaA_3rd_4th"/>
    <property type="match status" value="1"/>
</dbReference>
<keyword evidence="7" id="KW-1185">Reference proteome</keyword>
<sequence>MESCQNCGHKLNPGQKFCPKCGAVQKREAAAPPPSAPQNRSREENRKGPSFFRSKKFKVLAAVIVILAIGMIGAYQYIASTMTPGKIQAQFVDAVKKQNVKEMKQILNKNQTELDLTDDVISDFLMYLKKHPDVYTKTVLQLKKDAGKLAVNKDYDDRKRPVSLVRDGKKWLVFDYYAINVKPYAVKLETDQDPVEISINGKAVGKISKSNDTFGPYLLSDIEIKATYKGEYMNVVKTESIDPYEEDGQNKEGIQNINVELDLSGNTVTVSSNNEDALLYVNGKSTRKKIKDIEEFGPVKTDGSMKLQAVYQLGSHTVKSPEEPITSDGQEVYLEIPATDFVGDYAGNDEYSGYDEDMGYIDGDKEAIAQAVRDHYNYISSGNYEEAYDLFSSKKQLNYNQWKHGVEKNYRNIVEISNIEQIDETNAKVSLTLTSYDRKSSGKTLVQKFGGTWSLIYQDGRWLLNASKIKPQGSYTTNE</sequence>
<gene>
    <name evidence="6" type="ORF">JK635_21235</name>
</gene>
<evidence type="ECO:0000313" key="6">
    <source>
        <dbReference type="EMBL" id="MBL4954685.1"/>
    </source>
</evidence>
<keyword evidence="2" id="KW-1133">Transmembrane helix</keyword>
<feature type="region of interest" description="Disordered" evidence="1">
    <location>
        <begin position="28"/>
        <end position="48"/>
    </location>
</feature>
<name>A0ABS1TTQ2_9BACI</name>
<dbReference type="Pfam" id="PF22813">
    <property type="entry name" value="TcaA_2nd"/>
    <property type="match status" value="1"/>
</dbReference>
<dbReference type="PANTHER" id="PTHR40038:SF1">
    <property type="entry name" value="MEMBRANE-ASSOCIATED PROTEIN TCAA"/>
    <property type="match status" value="1"/>
</dbReference>
<protein>
    <submittedName>
        <fullName evidence="6">Zinc-ribbon domain-containing protein</fullName>
    </submittedName>
</protein>
<feature type="domain" description="TcaA second" evidence="4">
    <location>
        <begin position="86"/>
        <end position="181"/>
    </location>
</feature>
<dbReference type="InterPro" id="IPR054529">
    <property type="entry name" value="TcaA_2nd"/>
</dbReference>
<feature type="domain" description="TcaA 4th" evidence="5">
    <location>
        <begin position="265"/>
        <end position="335"/>
    </location>
</feature>
<dbReference type="PANTHER" id="PTHR40038">
    <property type="entry name" value="MEMBRANE-ASSOCIATED PROTEIN TCAA"/>
    <property type="match status" value="1"/>
</dbReference>
<proteinExistence type="predicted"/>
<dbReference type="EMBL" id="JAESWB010000362">
    <property type="protein sequence ID" value="MBL4954685.1"/>
    <property type="molecule type" value="Genomic_DNA"/>
</dbReference>
<dbReference type="Proteomes" id="UP000623967">
    <property type="component" value="Unassembled WGS sequence"/>
</dbReference>
<reference evidence="6 7" key="1">
    <citation type="submission" date="2021-01" db="EMBL/GenBank/DDBJ databases">
        <title>Genome public.</title>
        <authorList>
            <person name="Liu C."/>
            <person name="Sun Q."/>
        </authorList>
    </citation>
    <scope>NUCLEOTIDE SEQUENCE [LARGE SCALE GENOMIC DNA]</scope>
    <source>
        <strain evidence="6 7">YIM B02564</strain>
    </source>
</reference>